<dbReference type="Proteomes" id="UP001160499">
    <property type="component" value="Unassembled WGS sequence"/>
</dbReference>
<dbReference type="PANTHER" id="PTHR36978">
    <property type="entry name" value="P-LOOP CONTAINING NUCLEOTIDE TRIPHOSPHATE HYDROLASE"/>
    <property type="match status" value="1"/>
</dbReference>
<dbReference type="InterPro" id="IPR040632">
    <property type="entry name" value="Sulfotransfer_4"/>
</dbReference>
<reference evidence="1 2" key="1">
    <citation type="submission" date="2023-04" db="EMBL/GenBank/DDBJ databases">
        <title>Forest soil microbial communities from Buena Vista Peninsula, Colon Province, Panama.</title>
        <authorList>
            <person name="Bouskill N."/>
        </authorList>
    </citation>
    <scope>NUCLEOTIDE SEQUENCE [LARGE SCALE GENOMIC DNA]</scope>
    <source>
        <strain evidence="1 2">GGS1</strain>
    </source>
</reference>
<dbReference type="Pfam" id="PF17784">
    <property type="entry name" value="Sulfotransfer_4"/>
    <property type="match status" value="1"/>
</dbReference>
<evidence type="ECO:0008006" key="3">
    <source>
        <dbReference type="Google" id="ProtNLM"/>
    </source>
</evidence>
<evidence type="ECO:0000313" key="1">
    <source>
        <dbReference type="EMBL" id="MDH6218203.1"/>
    </source>
</evidence>
<sequence>MKIIGVGFPRTGTVTLYEALNQLGLGPCYHTKEMIKKPDHIEHWVQVYEGGPIDPHAIFAGYQATADAPGCFFWRELIREYPEAKVILSIRDAQTWYRSMSDTVLRQDLLDKSADPVLAGLRRLALAMFDHVFDNRRDEVHLTAVFNRHNAEVQREVPADRLLVYEVSQGWAPLCEFFGVDSPVTPFPWLNNTAEYVDKAEKHRRSLVRGPVFPGQASGH</sequence>
<comment type="caution">
    <text evidence="1">The sequence shown here is derived from an EMBL/GenBank/DDBJ whole genome shotgun (WGS) entry which is preliminary data.</text>
</comment>
<protein>
    <recommendedName>
        <fullName evidence="3">Sulfotransferase family protein</fullName>
    </recommendedName>
</protein>
<evidence type="ECO:0000313" key="2">
    <source>
        <dbReference type="Proteomes" id="UP001160499"/>
    </source>
</evidence>
<gene>
    <name evidence="1" type="ORF">M2283_005535</name>
</gene>
<proteinExistence type="predicted"/>
<organism evidence="1 2">
    <name type="scientific">Streptomyces pseudovenezuelae</name>
    <dbReference type="NCBI Taxonomy" id="67350"/>
    <lineage>
        <taxon>Bacteria</taxon>
        <taxon>Bacillati</taxon>
        <taxon>Actinomycetota</taxon>
        <taxon>Actinomycetes</taxon>
        <taxon>Kitasatosporales</taxon>
        <taxon>Streptomycetaceae</taxon>
        <taxon>Streptomyces</taxon>
        <taxon>Streptomyces aurantiacus group</taxon>
    </lineage>
</organism>
<dbReference type="PANTHER" id="PTHR36978:SF4">
    <property type="entry name" value="P-LOOP CONTAINING NUCLEOSIDE TRIPHOSPHATE HYDROLASE PROTEIN"/>
    <property type="match status" value="1"/>
</dbReference>
<dbReference type="Gene3D" id="3.40.50.300">
    <property type="entry name" value="P-loop containing nucleotide triphosphate hydrolases"/>
    <property type="match status" value="1"/>
</dbReference>
<name>A0ABT6LPN6_9ACTN</name>
<accession>A0ABT6LPN6</accession>
<dbReference type="SUPFAM" id="SSF52540">
    <property type="entry name" value="P-loop containing nucleoside triphosphate hydrolases"/>
    <property type="match status" value="1"/>
</dbReference>
<keyword evidence="2" id="KW-1185">Reference proteome</keyword>
<dbReference type="EMBL" id="JARXVH010000008">
    <property type="protein sequence ID" value="MDH6218203.1"/>
    <property type="molecule type" value="Genomic_DNA"/>
</dbReference>
<dbReference type="RefSeq" id="WP_280879072.1">
    <property type="nucleotide sequence ID" value="NZ_JARXVH010000008.1"/>
</dbReference>
<dbReference type="InterPro" id="IPR027417">
    <property type="entry name" value="P-loop_NTPase"/>
</dbReference>